<dbReference type="STRING" id="1745343.A0A2J6QFQ4"/>
<accession>A0A2J6QFQ4</accession>
<feature type="compositionally biased region" description="Basic residues" evidence="1">
    <location>
        <begin position="577"/>
        <end position="587"/>
    </location>
</feature>
<dbReference type="OrthoDB" id="422827at2759"/>
<dbReference type="InterPro" id="IPR011993">
    <property type="entry name" value="PH-like_dom_sf"/>
</dbReference>
<feature type="compositionally biased region" description="Polar residues" evidence="1">
    <location>
        <begin position="859"/>
        <end position="882"/>
    </location>
</feature>
<dbReference type="CDD" id="cd09535">
    <property type="entry name" value="SAM_BOI-like_fungal"/>
    <property type="match status" value="1"/>
</dbReference>
<reference evidence="4 5" key="1">
    <citation type="submission" date="2016-05" db="EMBL/GenBank/DDBJ databases">
        <title>A degradative enzymes factory behind the ericoid mycorrhizal symbiosis.</title>
        <authorList>
            <consortium name="DOE Joint Genome Institute"/>
            <person name="Martino E."/>
            <person name="Morin E."/>
            <person name="Grelet G."/>
            <person name="Kuo A."/>
            <person name="Kohler A."/>
            <person name="Daghino S."/>
            <person name="Barry K."/>
            <person name="Choi C."/>
            <person name="Cichocki N."/>
            <person name="Clum A."/>
            <person name="Copeland A."/>
            <person name="Hainaut M."/>
            <person name="Haridas S."/>
            <person name="Labutti K."/>
            <person name="Lindquist E."/>
            <person name="Lipzen A."/>
            <person name="Khouja H.-R."/>
            <person name="Murat C."/>
            <person name="Ohm R."/>
            <person name="Olson A."/>
            <person name="Spatafora J."/>
            <person name="Veneault-Fourrey C."/>
            <person name="Henrissat B."/>
            <person name="Grigoriev I."/>
            <person name="Martin F."/>
            <person name="Perotto S."/>
        </authorList>
    </citation>
    <scope>NUCLEOTIDE SEQUENCE [LARGE SCALE GENOMIC DNA]</scope>
    <source>
        <strain evidence="4 5">UAMH 7357</strain>
    </source>
</reference>
<evidence type="ECO:0000259" key="3">
    <source>
        <dbReference type="PROSITE" id="PS50105"/>
    </source>
</evidence>
<dbReference type="InterPro" id="IPR013761">
    <property type="entry name" value="SAM/pointed_sf"/>
</dbReference>
<dbReference type="Pfam" id="PF00169">
    <property type="entry name" value="PH"/>
    <property type="match status" value="1"/>
</dbReference>
<evidence type="ECO:0000256" key="1">
    <source>
        <dbReference type="SAM" id="MobiDB-lite"/>
    </source>
</evidence>
<feature type="compositionally biased region" description="Acidic residues" evidence="1">
    <location>
        <begin position="331"/>
        <end position="340"/>
    </location>
</feature>
<dbReference type="EMBL" id="KZ613471">
    <property type="protein sequence ID" value="PMD25090.1"/>
    <property type="molecule type" value="Genomic_DNA"/>
</dbReference>
<feature type="compositionally biased region" description="Polar residues" evidence="1">
    <location>
        <begin position="343"/>
        <end position="353"/>
    </location>
</feature>
<feature type="compositionally biased region" description="Polar residues" evidence="1">
    <location>
        <begin position="758"/>
        <end position="775"/>
    </location>
</feature>
<dbReference type="PROSITE" id="PS50105">
    <property type="entry name" value="SAM_DOMAIN"/>
    <property type="match status" value="1"/>
</dbReference>
<dbReference type="InterPro" id="IPR001849">
    <property type="entry name" value="PH_domain"/>
</dbReference>
<evidence type="ECO:0000259" key="2">
    <source>
        <dbReference type="PROSITE" id="PS50003"/>
    </source>
</evidence>
<feature type="region of interest" description="Disordered" evidence="1">
    <location>
        <begin position="755"/>
        <end position="775"/>
    </location>
</feature>
<keyword evidence="5" id="KW-1185">Reference proteome</keyword>
<dbReference type="PROSITE" id="PS50003">
    <property type="entry name" value="PH_DOMAIN"/>
    <property type="match status" value="1"/>
</dbReference>
<dbReference type="SUPFAM" id="SSF47769">
    <property type="entry name" value="SAM/Pointed domain"/>
    <property type="match status" value="1"/>
</dbReference>
<feature type="domain" description="SAM" evidence="3">
    <location>
        <begin position="463"/>
        <end position="527"/>
    </location>
</feature>
<dbReference type="SMART" id="SM00454">
    <property type="entry name" value="SAM"/>
    <property type="match status" value="1"/>
</dbReference>
<dbReference type="SUPFAM" id="SSF50729">
    <property type="entry name" value="PH domain-like"/>
    <property type="match status" value="1"/>
</dbReference>
<feature type="region of interest" description="Disordered" evidence="1">
    <location>
        <begin position="15"/>
        <end position="41"/>
    </location>
</feature>
<feature type="compositionally biased region" description="Basic and acidic residues" evidence="1">
    <location>
        <begin position="20"/>
        <end position="34"/>
    </location>
</feature>
<organism evidence="4 5">
    <name type="scientific">Hyaloscypha hepaticicola</name>
    <dbReference type="NCBI Taxonomy" id="2082293"/>
    <lineage>
        <taxon>Eukaryota</taxon>
        <taxon>Fungi</taxon>
        <taxon>Dikarya</taxon>
        <taxon>Ascomycota</taxon>
        <taxon>Pezizomycotina</taxon>
        <taxon>Leotiomycetes</taxon>
        <taxon>Helotiales</taxon>
        <taxon>Hyaloscyphaceae</taxon>
        <taxon>Hyaloscypha</taxon>
    </lineage>
</organism>
<sequence length="1097" mass="121587">MDEPQVLASGDCRSNIALPVDHDSPSQIQRRDQSRSMSPSTLAVRIRPVSVAPSMTRLGPLPSLTIPIHEPTLEKGSIEQSEAVFATPLASWERTCPGAPPEAVSPVVVVVEAGLSEDWRMAEREWHGRVKPIFDANQGPIARSGGQIPLSPRRAIGGLHVLARRLHLAFPDWLGWLQRRGLAARDSRTTAIPPPFQPTEEEAAGDGLTLGNNCHTRSHAHSLSCRTLSTGHNAVDLYRHHAGHWPSGGEAYDSYTESRPATAKASVLAVPSLSEIPHCTLDNMPGYSPTTPIDHRVEMFQKGHPKDAFFNMRQLAARPMSDATEMFDTDFEDDESEIDDSNSPRLSINSSGQESETTISSYEEIHTPSPNEQEFKGFDFGLAAKISVEGPRGPHLFRSSVDSIALQEEQYALDMSPMTPRPSSAQRKAMDAPRVPEIPARHRPLSSLTDAVESLNLSEVTLWTPRQVARWMYDAGFEPSIVEKFEENDISGAILTTLKFEDLRELDIPSFGQRTKVWNEIHLLRGSASNTPKPATPIEEVASPCVDSRGEFRRPRNHSSRRRDQSVDCGSGEDLRRRKSSRRRHRRPSPDDITPLESVSIVGIEQVMPKAHKCAKGENCSKWRRQQRLIRQFKQEHPMSQECGAVWIAGDPGNPMTAEAIIEATQPISPRPVSEAVPSVVASSDVLGPTPPPFRHLEEASLRNIQLRDPQENVKQFLKFQHVDPQPVAWSPEEPDTPSYEMFPAIHTGQPASAYPAQRTSTVPPRTSTAPPTTQNLQAGLRGLPKLAIPGAAPSRQSPPRAANSNSFAPYRMDRAEAMSPDLRNNPASPSAFYRFGTPFSEMDIPVTAIPVGPVPREASQSVPPNMNYRSEPSAPQRTQSRVSRRPSFPAMPRLDENRSITLPPQDRFKPTQAPEPAWSGGNQPIERNLDDVAYAGNMKKRKTKMLRHEWQEHHFTLKGTRLAMHKDARAMETLEYIDVDDYAIACSSLASGSKLNAAFKAMNISRDKKDKKDEAAFAFQLIPASADKSVRPRKRESTMAANGQSEGKDAGAKGKTHYFAVKSRDERIDWMRELMLAKALKQKSEGFEININGNMI</sequence>
<feature type="region of interest" description="Disordered" evidence="1">
    <location>
        <begin position="331"/>
        <end position="361"/>
    </location>
</feature>
<dbReference type="Gene3D" id="2.30.29.30">
    <property type="entry name" value="Pleckstrin-homology domain (PH domain)/Phosphotyrosine-binding domain (PTB)"/>
    <property type="match status" value="1"/>
</dbReference>
<dbReference type="Gene3D" id="1.10.150.50">
    <property type="entry name" value="Transcription Factor, Ets-1"/>
    <property type="match status" value="1"/>
</dbReference>
<evidence type="ECO:0000313" key="4">
    <source>
        <dbReference type="EMBL" id="PMD25090.1"/>
    </source>
</evidence>
<evidence type="ECO:0000313" key="5">
    <source>
        <dbReference type="Proteomes" id="UP000235672"/>
    </source>
</evidence>
<dbReference type="InterPro" id="IPR001660">
    <property type="entry name" value="SAM"/>
</dbReference>
<evidence type="ECO:0008006" key="6">
    <source>
        <dbReference type="Google" id="ProtNLM"/>
    </source>
</evidence>
<dbReference type="Pfam" id="PF07647">
    <property type="entry name" value="SAM_2"/>
    <property type="match status" value="1"/>
</dbReference>
<protein>
    <recommendedName>
        <fullName evidence="6">SAM and PH domain-containing protein</fullName>
    </recommendedName>
</protein>
<dbReference type="AlphaFoldDB" id="A0A2J6QFQ4"/>
<dbReference type="Proteomes" id="UP000235672">
    <property type="component" value="Unassembled WGS sequence"/>
</dbReference>
<dbReference type="SMART" id="SM00233">
    <property type="entry name" value="PH"/>
    <property type="match status" value="1"/>
</dbReference>
<name>A0A2J6QFQ4_9HELO</name>
<feature type="region of interest" description="Disordered" evidence="1">
    <location>
        <begin position="852"/>
        <end position="926"/>
    </location>
</feature>
<feature type="region of interest" description="Disordered" evidence="1">
    <location>
        <begin position="527"/>
        <end position="597"/>
    </location>
</feature>
<feature type="domain" description="PH" evidence="2">
    <location>
        <begin position="932"/>
        <end position="1080"/>
    </location>
</feature>
<gene>
    <name evidence="4" type="ORF">NA56DRAFT_656046</name>
</gene>
<proteinExistence type="predicted"/>
<feature type="region of interest" description="Disordered" evidence="1">
    <location>
        <begin position="1029"/>
        <end position="1055"/>
    </location>
</feature>